<gene>
    <name evidence="3" type="ORF">PEVE_00018261</name>
</gene>
<accession>A0ABN8M122</accession>
<evidence type="ECO:0000256" key="1">
    <source>
        <dbReference type="SAM" id="Coils"/>
    </source>
</evidence>
<comment type="caution">
    <text evidence="3">The sequence shown here is derived from an EMBL/GenBank/DDBJ whole genome shotgun (WGS) entry which is preliminary data.</text>
</comment>
<organism evidence="3 4">
    <name type="scientific">Porites evermanni</name>
    <dbReference type="NCBI Taxonomy" id="104178"/>
    <lineage>
        <taxon>Eukaryota</taxon>
        <taxon>Metazoa</taxon>
        <taxon>Cnidaria</taxon>
        <taxon>Anthozoa</taxon>
        <taxon>Hexacorallia</taxon>
        <taxon>Scleractinia</taxon>
        <taxon>Fungiina</taxon>
        <taxon>Poritidae</taxon>
        <taxon>Porites</taxon>
    </lineage>
</organism>
<feature type="region of interest" description="Disordered" evidence="2">
    <location>
        <begin position="84"/>
        <end position="108"/>
    </location>
</feature>
<evidence type="ECO:0000313" key="3">
    <source>
        <dbReference type="EMBL" id="CAH3023152.1"/>
    </source>
</evidence>
<feature type="region of interest" description="Disordered" evidence="2">
    <location>
        <begin position="444"/>
        <end position="483"/>
    </location>
</feature>
<feature type="compositionally biased region" description="Polar residues" evidence="2">
    <location>
        <begin position="678"/>
        <end position="697"/>
    </location>
</feature>
<sequence length="703" mass="80343">MSNPCSQLNSKVIRDKVECHIVAAIEKTCSVVAFKCVWRVSDKEIQQAWNWICEKPDECDLELSKLSEVCFFFSAISTSKLDSKKKKSTTSDEGREVDESNEESAINPSQISTPGKQVFPAISYWVACQTQNGSAVNPMKIQRALGKCGLEFYLSRASRKKNSHDLNQLCQVLKDHKNPCLMNFVEASYQHCLRLVYSMQNCYILFFSFLQRGITSPRAYVLYDSLQQPDPKYFEQILTNSLPEGQIQQFCADFLALFRDKEHKRPVPCAIRASDSGKTSLFSPVFQIVPLSRIARVTKQKSFNKSMIDSSTEVIFLDEAYNNLLDIDDWKIICQGSFTSHDVKWKKVQGCHCRASMYITCQQEMDFGEARNDAMNRRLHKFFFRSLPQVNPEANQWLREHAMDCIVWAQKMVATNSTTAQTGRTLGEREDGLESEDVQRILSDSLLDDPECNTEGGEISLTDEEESEAESDSSDENENNNHIDKLRHELEKAVPGGFRHRQLSMLLRNAQTQHKAIQNRQIAGRRRYLVNLGVTSKSQADRLITHPDELLPTDLARREQQALKDRAERLEKQRERDEQKKEKKAFSNPWLLEIEKEMAENNMCLERGTDPDMSATLGSLLEIDCEKLRTFHEKQGTLRLQMAVEKRKEICVKRGLVDPRYASSVRDVYSPLPVIVEGSNQNMSRPTASNDDGNTPDTILRPA</sequence>
<feature type="compositionally biased region" description="Basic and acidic residues" evidence="2">
    <location>
        <begin position="89"/>
        <end position="98"/>
    </location>
</feature>
<feature type="compositionally biased region" description="Acidic residues" evidence="2">
    <location>
        <begin position="461"/>
        <end position="478"/>
    </location>
</feature>
<dbReference type="Proteomes" id="UP001159427">
    <property type="component" value="Unassembled WGS sequence"/>
</dbReference>
<evidence type="ECO:0000256" key="2">
    <source>
        <dbReference type="SAM" id="MobiDB-lite"/>
    </source>
</evidence>
<evidence type="ECO:0000313" key="4">
    <source>
        <dbReference type="Proteomes" id="UP001159427"/>
    </source>
</evidence>
<keyword evidence="4" id="KW-1185">Reference proteome</keyword>
<name>A0ABN8M122_9CNID</name>
<dbReference type="EMBL" id="CALNXI010000249">
    <property type="protein sequence ID" value="CAH3023152.1"/>
    <property type="molecule type" value="Genomic_DNA"/>
</dbReference>
<feature type="coiled-coil region" evidence="1">
    <location>
        <begin position="553"/>
        <end position="580"/>
    </location>
</feature>
<reference evidence="3 4" key="1">
    <citation type="submission" date="2022-05" db="EMBL/GenBank/DDBJ databases">
        <authorList>
            <consortium name="Genoscope - CEA"/>
            <person name="William W."/>
        </authorList>
    </citation>
    <scope>NUCLEOTIDE SEQUENCE [LARGE SCALE GENOMIC DNA]</scope>
</reference>
<feature type="region of interest" description="Disordered" evidence="2">
    <location>
        <begin position="678"/>
        <end position="703"/>
    </location>
</feature>
<dbReference type="InterPro" id="IPR027417">
    <property type="entry name" value="P-loop_NTPase"/>
</dbReference>
<proteinExistence type="predicted"/>
<dbReference type="Gene3D" id="3.40.50.300">
    <property type="entry name" value="P-loop containing nucleotide triphosphate hydrolases"/>
    <property type="match status" value="1"/>
</dbReference>
<keyword evidence="1" id="KW-0175">Coiled coil</keyword>
<protein>
    <submittedName>
        <fullName evidence="3">Uncharacterized protein</fullName>
    </submittedName>
</protein>